<dbReference type="InterPro" id="IPR021926">
    <property type="entry name" value="PipX"/>
</dbReference>
<proteinExistence type="predicted"/>
<sequence length="88" mass="10383">MSAERYLNHPTFGLLYRVCPAGEAQEVYATLYAQRMFFRVSHHGRGANFDSMPLLDARHLAEQNLLRERRNRSVDLPLWQKLFDQTFI</sequence>
<dbReference type="Gene3D" id="2.30.30.660">
    <property type="entry name" value="Protein of unknown function (DUF3539)"/>
    <property type="match status" value="1"/>
</dbReference>
<evidence type="ECO:0000313" key="2">
    <source>
        <dbReference type="Proteomes" id="UP000240206"/>
    </source>
</evidence>
<dbReference type="RefSeq" id="WP_106499798.1">
    <property type="nucleotide sequence ID" value="NZ_PXVC01000020.1"/>
</dbReference>
<protein>
    <recommendedName>
        <fullName evidence="3">DUF3539 domain-containing protein</fullName>
    </recommendedName>
</protein>
<dbReference type="STRING" id="1910958.BTM30_05645"/>
<name>A0A2P7EEX4_9SYNE</name>
<dbReference type="EMBL" id="PXVC01000020">
    <property type="protein sequence ID" value="PSI01758.1"/>
    <property type="molecule type" value="Genomic_DNA"/>
</dbReference>
<accession>A0A2P7EEX4</accession>
<evidence type="ECO:0000313" key="1">
    <source>
        <dbReference type="EMBL" id="PSI01758.1"/>
    </source>
</evidence>
<dbReference type="Pfam" id="PF12058">
    <property type="entry name" value="PipX"/>
    <property type="match status" value="1"/>
</dbReference>
<dbReference type="AlphaFoldDB" id="A0A2P7EEX4"/>
<evidence type="ECO:0008006" key="3">
    <source>
        <dbReference type="Google" id="ProtNLM"/>
    </source>
</evidence>
<comment type="caution">
    <text evidence="1">The sequence shown here is derived from an EMBL/GenBank/DDBJ whole genome shotgun (WGS) entry which is preliminary data.</text>
</comment>
<dbReference type="Proteomes" id="UP000240206">
    <property type="component" value="Unassembled WGS sequence"/>
</dbReference>
<reference evidence="2" key="1">
    <citation type="submission" date="2018-03" db="EMBL/GenBank/DDBJ databases">
        <title>Ecological and genomic features of two cosmopolitan and abundant freshwater picocyanobacteria.</title>
        <authorList>
            <person name="Cabello-Yeves P.J."/>
            <person name="Picazo A."/>
            <person name="Camacho A."/>
            <person name="Callieri C."/>
            <person name="Rosselli R."/>
            <person name="Roda-Garcia J."/>
            <person name="Coutinho F.H."/>
            <person name="Rodriguez-Valera F."/>
        </authorList>
    </citation>
    <scope>NUCLEOTIDE SEQUENCE [LARGE SCALE GENOMIC DNA]</scope>
    <source>
        <strain evidence="2">Tous</strain>
    </source>
</reference>
<gene>
    <name evidence="1" type="ORF">C7K08_06320</name>
</gene>
<organism evidence="1 2">
    <name type="scientific">Synechococcus lacustris str. Tous</name>
    <dbReference type="NCBI Taxonomy" id="1910958"/>
    <lineage>
        <taxon>Bacteria</taxon>
        <taxon>Bacillati</taxon>
        <taxon>Cyanobacteriota</taxon>
        <taxon>Cyanophyceae</taxon>
        <taxon>Synechococcales</taxon>
        <taxon>Synechococcaceae</taxon>
        <taxon>Synechococcus</taxon>
    </lineage>
</organism>
<keyword evidence="2" id="KW-1185">Reference proteome</keyword>